<evidence type="ECO:0000259" key="6">
    <source>
        <dbReference type="PROSITE" id="PS50059"/>
    </source>
</evidence>
<dbReference type="EMBL" id="FN316123">
    <property type="protein sequence ID" value="CAX71854.1"/>
    <property type="molecule type" value="mRNA"/>
</dbReference>
<evidence type="ECO:0000256" key="3">
    <source>
        <dbReference type="ARBA" id="ARBA00023110"/>
    </source>
</evidence>
<accession>C1LAX6</accession>
<keyword evidence="3 5" id="KW-0697">Rotamase</keyword>
<dbReference type="Pfam" id="PF00254">
    <property type="entry name" value="FKBP_C"/>
    <property type="match status" value="1"/>
</dbReference>
<evidence type="ECO:0000313" key="7">
    <source>
        <dbReference type="EMBL" id="CAX71854.1"/>
    </source>
</evidence>
<proteinExistence type="evidence at transcript level"/>
<sequence length="68" mass="7764">MGVEVVSYKHGDGKRFPKKGQKVVVHYTGTFTDGKKFDSSRDRNQPFEFVIGMNKVIKGWDEGIAQMR</sequence>
<dbReference type="InterPro" id="IPR001179">
    <property type="entry name" value="PPIase_FKBP_dom"/>
</dbReference>
<dbReference type="PROSITE" id="PS50059">
    <property type="entry name" value="FKBP_PPIASE"/>
    <property type="match status" value="1"/>
</dbReference>
<dbReference type="GO" id="GO:0005737">
    <property type="term" value="C:cytoplasm"/>
    <property type="evidence" value="ECO:0007669"/>
    <property type="project" value="TreeGrafter"/>
</dbReference>
<reference evidence="7" key="2">
    <citation type="submission" date="2009-03" db="EMBL/GenBank/DDBJ databases">
        <authorList>
            <person name="Gang L."/>
        </authorList>
    </citation>
    <scope>NUCLEOTIDE SEQUENCE</scope>
    <source>
        <strain evidence="7">Anhui</strain>
    </source>
</reference>
<dbReference type="EC" id="5.2.1.8" evidence="2 5"/>
<evidence type="ECO:0000256" key="2">
    <source>
        <dbReference type="ARBA" id="ARBA00013194"/>
    </source>
</evidence>
<dbReference type="GO" id="GO:0003755">
    <property type="term" value="F:peptidyl-prolyl cis-trans isomerase activity"/>
    <property type="evidence" value="ECO:0007669"/>
    <property type="project" value="UniProtKB-KW"/>
</dbReference>
<dbReference type="PANTHER" id="PTHR10516">
    <property type="entry name" value="PEPTIDYL-PROLYL CIS-TRANS ISOMERASE"/>
    <property type="match status" value="1"/>
</dbReference>
<dbReference type="PANTHER" id="PTHR10516:SF443">
    <property type="entry name" value="FK506-BINDING PROTEIN 59-RELATED"/>
    <property type="match status" value="1"/>
</dbReference>
<dbReference type="InterPro" id="IPR046357">
    <property type="entry name" value="PPIase_dom_sf"/>
</dbReference>
<dbReference type="AlphaFoldDB" id="C1LAX6"/>
<organism evidence="7">
    <name type="scientific">Schistosoma japonicum</name>
    <name type="common">Blood fluke</name>
    <dbReference type="NCBI Taxonomy" id="6182"/>
    <lineage>
        <taxon>Eukaryota</taxon>
        <taxon>Metazoa</taxon>
        <taxon>Spiralia</taxon>
        <taxon>Lophotrochozoa</taxon>
        <taxon>Platyhelminthes</taxon>
        <taxon>Trematoda</taxon>
        <taxon>Digenea</taxon>
        <taxon>Strigeidida</taxon>
        <taxon>Schistosomatoidea</taxon>
        <taxon>Schistosomatidae</taxon>
        <taxon>Schistosoma</taxon>
    </lineage>
</organism>
<evidence type="ECO:0000256" key="1">
    <source>
        <dbReference type="ARBA" id="ARBA00000971"/>
    </source>
</evidence>
<protein>
    <recommendedName>
        <fullName evidence="2 5">peptidylprolyl isomerase</fullName>
        <ecNumber evidence="2 5">5.2.1.8</ecNumber>
    </recommendedName>
</protein>
<dbReference type="Gene3D" id="3.10.50.40">
    <property type="match status" value="1"/>
</dbReference>
<name>C1LAX6_SCHJA</name>
<evidence type="ECO:0000256" key="4">
    <source>
        <dbReference type="ARBA" id="ARBA00023235"/>
    </source>
</evidence>
<keyword evidence="4 5" id="KW-0413">Isomerase</keyword>
<reference evidence="7" key="1">
    <citation type="journal article" date="2009" name="Nature">
        <title>The Schistosoma japonicum genome reveals features of host-parasite interplay.</title>
        <authorList>
            <person name="Liu F."/>
            <person name="Zhou Y."/>
            <person name="Wang Z.Q."/>
            <person name="Lu G."/>
            <person name="Zheng H."/>
            <person name="Brindley P.J."/>
            <person name="McManus D.P."/>
            <person name="Blair D."/>
            <person name="Zhang Q.H."/>
            <person name="Zhong Y."/>
            <person name="Wang S."/>
            <person name="Han Z.G."/>
            <person name="Chen Z."/>
        </authorList>
    </citation>
    <scope>NUCLEOTIDE SEQUENCE</scope>
    <source>
        <strain evidence="7">Anhui</strain>
    </source>
</reference>
<feature type="domain" description="PPIase FKBP-type" evidence="6">
    <location>
        <begin position="20"/>
        <end position="68"/>
    </location>
</feature>
<evidence type="ECO:0000256" key="5">
    <source>
        <dbReference type="PROSITE-ProRule" id="PRU00277"/>
    </source>
</evidence>
<dbReference type="InterPro" id="IPR050689">
    <property type="entry name" value="FKBP-type_PPIase"/>
</dbReference>
<comment type="catalytic activity">
    <reaction evidence="1 5">
        <text>[protein]-peptidylproline (omega=180) = [protein]-peptidylproline (omega=0)</text>
        <dbReference type="Rhea" id="RHEA:16237"/>
        <dbReference type="Rhea" id="RHEA-COMP:10747"/>
        <dbReference type="Rhea" id="RHEA-COMP:10748"/>
        <dbReference type="ChEBI" id="CHEBI:83833"/>
        <dbReference type="ChEBI" id="CHEBI:83834"/>
        <dbReference type="EC" id="5.2.1.8"/>
    </reaction>
</comment>
<dbReference type="SUPFAM" id="SSF54534">
    <property type="entry name" value="FKBP-like"/>
    <property type="match status" value="1"/>
</dbReference>